<dbReference type="FunFam" id="1.20.5.190:FF:000043">
    <property type="entry name" value="unconventional myosin-Ia isoform X1"/>
    <property type="match status" value="1"/>
</dbReference>
<dbReference type="GO" id="GO:0000146">
    <property type="term" value="F:microfilament motor activity"/>
    <property type="evidence" value="ECO:0007669"/>
    <property type="project" value="TreeGrafter"/>
</dbReference>
<evidence type="ECO:0000256" key="11">
    <source>
        <dbReference type="ARBA" id="ARBA00041221"/>
    </source>
</evidence>
<evidence type="ECO:0000256" key="9">
    <source>
        <dbReference type="ARBA" id="ARBA00023203"/>
    </source>
</evidence>
<dbReference type="Gene3D" id="1.20.58.530">
    <property type="match status" value="1"/>
</dbReference>
<dbReference type="InterPro" id="IPR001609">
    <property type="entry name" value="Myosin_head_motor_dom-like"/>
</dbReference>
<protein>
    <recommendedName>
        <fullName evidence="10">Unconventional myosin-Ia</fullName>
    </recommendedName>
    <alternativeName>
        <fullName evidence="11">Brush border myosin I</fullName>
    </alternativeName>
    <alternativeName>
        <fullName evidence="12">Myosin I heavy chain</fullName>
    </alternativeName>
</protein>
<keyword evidence="8" id="KW-0505">Motor protein</keyword>
<evidence type="ECO:0000256" key="13">
    <source>
        <dbReference type="ARBA" id="ARBA00057482"/>
    </source>
</evidence>
<name>A0A8C0LJJ6_CANLU</name>
<evidence type="ECO:0000256" key="10">
    <source>
        <dbReference type="ARBA" id="ARBA00039640"/>
    </source>
</evidence>
<dbReference type="GO" id="GO:0005902">
    <property type="term" value="C:microvillus"/>
    <property type="evidence" value="ECO:0007669"/>
    <property type="project" value="TreeGrafter"/>
</dbReference>
<dbReference type="InterPro" id="IPR027417">
    <property type="entry name" value="P-loop_NTPase"/>
</dbReference>
<organism evidence="16 17">
    <name type="scientific">Canis lupus dingo</name>
    <name type="common">dingo</name>
    <dbReference type="NCBI Taxonomy" id="286419"/>
    <lineage>
        <taxon>Eukaryota</taxon>
        <taxon>Metazoa</taxon>
        <taxon>Chordata</taxon>
        <taxon>Craniata</taxon>
        <taxon>Vertebrata</taxon>
        <taxon>Euteleostomi</taxon>
        <taxon>Mammalia</taxon>
        <taxon>Eutheria</taxon>
        <taxon>Laurasiatheria</taxon>
        <taxon>Carnivora</taxon>
        <taxon>Caniformia</taxon>
        <taxon>Canidae</taxon>
        <taxon>Canis</taxon>
    </lineage>
</organism>
<reference evidence="16" key="2">
    <citation type="submission" date="2025-09" db="UniProtKB">
        <authorList>
            <consortium name="Ensembl"/>
        </authorList>
    </citation>
    <scope>IDENTIFICATION</scope>
</reference>
<dbReference type="Gene3D" id="6.20.240.20">
    <property type="match status" value="1"/>
</dbReference>
<dbReference type="GO" id="GO:0005737">
    <property type="term" value="C:cytoplasm"/>
    <property type="evidence" value="ECO:0007669"/>
    <property type="project" value="TreeGrafter"/>
</dbReference>
<keyword evidence="5" id="KW-0067">ATP-binding</keyword>
<accession>A0A8C0LJJ6</accession>
<dbReference type="InterPro" id="IPR036961">
    <property type="entry name" value="Kinesin_motor_dom_sf"/>
</dbReference>
<evidence type="ECO:0000256" key="2">
    <source>
        <dbReference type="ARBA" id="ARBA00022553"/>
    </source>
</evidence>
<keyword evidence="7 14" id="KW-0518">Myosin</keyword>
<dbReference type="GO" id="GO:0005886">
    <property type="term" value="C:plasma membrane"/>
    <property type="evidence" value="ECO:0007669"/>
    <property type="project" value="TreeGrafter"/>
</dbReference>
<keyword evidence="2" id="KW-0597">Phosphoprotein</keyword>
<dbReference type="SMART" id="SM00242">
    <property type="entry name" value="MYSc"/>
    <property type="match status" value="1"/>
</dbReference>
<comment type="similarity">
    <text evidence="1 14">Belongs to the TRAFAC class myosin-kinesin ATPase superfamily. Myosin family.</text>
</comment>
<dbReference type="CDD" id="cd23767">
    <property type="entry name" value="IQCD"/>
    <property type="match status" value="1"/>
</dbReference>
<evidence type="ECO:0000256" key="14">
    <source>
        <dbReference type="PROSITE-ProRule" id="PRU00782"/>
    </source>
</evidence>
<evidence type="ECO:0000256" key="1">
    <source>
        <dbReference type="ARBA" id="ARBA00008314"/>
    </source>
</evidence>
<evidence type="ECO:0000313" key="17">
    <source>
        <dbReference type="Proteomes" id="UP000694391"/>
    </source>
</evidence>
<sequence>MDVEFDFKGSPLGGVITNYLLEKSRVVKQLKGERNFHIFYQLLAGADAHLLTALKLERDTSGYAYLNQKVSRVDGMDDAANFKAVQSAMTVIGFSEEEIQRVLEVTALVLKLGNVELADEFQANGVSASSIRDGKGIQEIGEMVGLNSEELEKALCSRTMKTAKEKVVTALNVIQAQYARDALAKNIYSRLFNWIVNRINESIKVGVGEKKKVMGVLDIYGFEILEDNSFEQFVINYCNEKLQQVFIEMTLKEEQEEYEREGIPWTKVDYFDNGIICNLIEHNQRGILAMLDEECLRPGVVSDSTFLAKLNQLFSKHDHYESKVTQNAQRQYDHTMGLSCFRICHYAGKVTYNVNSFIDKNNDLLFRDLSQAMWKAQHPLLRSLFPEGDPKQASLKRPPTAGAQFKSSVAILMKNLYSKNPNYIRCIKPNEHQQRGQFSWDLVAIQTQYLGLLENVRVRRAGYAYRQRYEPFLERYRLLSRSTWPRWNGGDREGVEKVLGDLNLSSEVAFGKTKIFIRSPRTLFFLEEQRRLRLQQLATLIQKVYRGWRCRTHYQLMRKSQILISSWFRGTMQKQRYEKMKASAVLIQAFVRGWKARKNYRKYFRSGAALTLANFIYMSMTQKFLLGLKNNLPSTNILDRTWPAAPYRYFHTANQELQKLFYHWKIPGSAVPEAGRDPEGEALCQRTVQGQEGFLPPEVRAPQALCMSIESTERILQVG</sequence>
<dbReference type="GeneTree" id="ENSGT00940000160660"/>
<feature type="region of interest" description="Actin-binding" evidence="14">
    <location>
        <begin position="409"/>
        <end position="431"/>
    </location>
</feature>
<dbReference type="FunFam" id="1.10.10.820:FF:000001">
    <property type="entry name" value="Myosin heavy chain"/>
    <property type="match status" value="1"/>
</dbReference>
<dbReference type="PANTHER" id="PTHR13140">
    <property type="entry name" value="MYOSIN"/>
    <property type="match status" value="1"/>
</dbReference>
<dbReference type="SUPFAM" id="SSF52540">
    <property type="entry name" value="P-loop containing nucleoside triphosphate hydrolases"/>
    <property type="match status" value="1"/>
</dbReference>
<keyword evidence="6" id="KW-0112">Calmodulin-binding</keyword>
<evidence type="ECO:0000256" key="3">
    <source>
        <dbReference type="ARBA" id="ARBA00022737"/>
    </source>
</evidence>
<dbReference type="GO" id="GO:0051015">
    <property type="term" value="F:actin filament binding"/>
    <property type="evidence" value="ECO:0007669"/>
    <property type="project" value="TreeGrafter"/>
</dbReference>
<reference evidence="16" key="1">
    <citation type="submission" date="2025-08" db="UniProtKB">
        <authorList>
            <consortium name="Ensembl"/>
        </authorList>
    </citation>
    <scope>IDENTIFICATION</scope>
</reference>
<evidence type="ECO:0000256" key="7">
    <source>
        <dbReference type="ARBA" id="ARBA00023123"/>
    </source>
</evidence>
<keyword evidence="9 14" id="KW-0009">Actin-binding</keyword>
<comment type="caution">
    <text evidence="14">Lacks conserved residue(s) required for the propagation of feature annotation.</text>
</comment>
<dbReference type="InterPro" id="IPR000048">
    <property type="entry name" value="IQ_motif_EF-hand-BS"/>
</dbReference>
<dbReference type="GO" id="GO:0007605">
    <property type="term" value="P:sensory perception of sound"/>
    <property type="evidence" value="ECO:0007669"/>
    <property type="project" value="TreeGrafter"/>
</dbReference>
<dbReference type="PANTHER" id="PTHR13140:SF291">
    <property type="entry name" value="UNCONVENTIONAL MYOSIN-IA"/>
    <property type="match status" value="1"/>
</dbReference>
<evidence type="ECO:0000256" key="6">
    <source>
        <dbReference type="ARBA" id="ARBA00022860"/>
    </source>
</evidence>
<dbReference type="GO" id="GO:0007015">
    <property type="term" value="P:actin filament organization"/>
    <property type="evidence" value="ECO:0007669"/>
    <property type="project" value="TreeGrafter"/>
</dbReference>
<feature type="domain" description="Myosin motor" evidence="15">
    <location>
        <begin position="1"/>
        <end position="531"/>
    </location>
</feature>
<dbReference type="PROSITE" id="PS50096">
    <property type="entry name" value="IQ"/>
    <property type="match status" value="3"/>
</dbReference>
<keyword evidence="4" id="KW-0547">Nucleotide-binding</keyword>
<evidence type="ECO:0000256" key="5">
    <source>
        <dbReference type="ARBA" id="ARBA00022840"/>
    </source>
</evidence>
<proteinExistence type="inferred from homology"/>
<dbReference type="Pfam" id="PF00612">
    <property type="entry name" value="IQ"/>
    <property type="match status" value="2"/>
</dbReference>
<keyword evidence="3" id="KW-0677">Repeat</keyword>
<dbReference type="GO" id="GO:0006897">
    <property type="term" value="P:endocytosis"/>
    <property type="evidence" value="ECO:0007669"/>
    <property type="project" value="TreeGrafter"/>
</dbReference>
<dbReference type="Ensembl" id="ENSCAFT00020035837.1">
    <property type="protein sequence ID" value="ENSCAFP00020031041.1"/>
    <property type="gene ID" value="ENSCAFG00020024230.1"/>
</dbReference>
<dbReference type="GO" id="GO:0030048">
    <property type="term" value="P:actin filament-based movement"/>
    <property type="evidence" value="ECO:0007669"/>
    <property type="project" value="TreeGrafter"/>
</dbReference>
<dbReference type="GO" id="GO:0016459">
    <property type="term" value="C:myosin complex"/>
    <property type="evidence" value="ECO:0007669"/>
    <property type="project" value="UniProtKB-KW"/>
</dbReference>
<keyword evidence="17" id="KW-1185">Reference proteome</keyword>
<comment type="function">
    <text evidence="13">Involved in directing the movement of organelles along actin filaments.</text>
</comment>
<dbReference type="Gene3D" id="1.10.10.820">
    <property type="match status" value="1"/>
</dbReference>
<dbReference type="Gene3D" id="3.40.850.10">
    <property type="entry name" value="Kinesin motor domain"/>
    <property type="match status" value="1"/>
</dbReference>
<dbReference type="Gene3D" id="1.20.120.720">
    <property type="entry name" value="Myosin VI head, motor domain, U50 subdomain"/>
    <property type="match status" value="1"/>
</dbReference>
<dbReference type="Proteomes" id="UP000694391">
    <property type="component" value="Unplaced"/>
</dbReference>
<dbReference type="FunFam" id="1.20.120.720:FF:000004">
    <property type="entry name" value="unconventional myosin-Ib isoform X1"/>
    <property type="match status" value="1"/>
</dbReference>
<evidence type="ECO:0000256" key="4">
    <source>
        <dbReference type="ARBA" id="ARBA00022741"/>
    </source>
</evidence>
<dbReference type="AlphaFoldDB" id="A0A8C0LJJ6"/>
<evidence type="ECO:0000259" key="15">
    <source>
        <dbReference type="PROSITE" id="PS51456"/>
    </source>
</evidence>
<gene>
    <name evidence="16" type="primary">MYO1A</name>
</gene>
<dbReference type="SMART" id="SM00015">
    <property type="entry name" value="IQ"/>
    <property type="match status" value="3"/>
</dbReference>
<dbReference type="GO" id="GO:0005516">
    <property type="term" value="F:calmodulin binding"/>
    <property type="evidence" value="ECO:0007669"/>
    <property type="project" value="UniProtKB-KW"/>
</dbReference>
<evidence type="ECO:0000313" key="16">
    <source>
        <dbReference type="Ensembl" id="ENSCAFP00020031041.1"/>
    </source>
</evidence>
<dbReference type="Pfam" id="PF00063">
    <property type="entry name" value="Myosin_head"/>
    <property type="match status" value="1"/>
</dbReference>
<evidence type="ECO:0000256" key="8">
    <source>
        <dbReference type="ARBA" id="ARBA00023175"/>
    </source>
</evidence>
<evidence type="ECO:0000256" key="12">
    <source>
        <dbReference type="ARBA" id="ARBA00041380"/>
    </source>
</evidence>
<dbReference type="PROSITE" id="PS51456">
    <property type="entry name" value="MYOSIN_MOTOR"/>
    <property type="match status" value="1"/>
</dbReference>
<dbReference type="GO" id="GO:0005524">
    <property type="term" value="F:ATP binding"/>
    <property type="evidence" value="ECO:0007669"/>
    <property type="project" value="UniProtKB-KW"/>
</dbReference>
<dbReference type="PRINTS" id="PR00193">
    <property type="entry name" value="MYOSINHEAVY"/>
</dbReference>
<dbReference type="Gene3D" id="1.20.5.190">
    <property type="match status" value="1"/>
</dbReference>
<dbReference type="GO" id="GO:0005903">
    <property type="term" value="C:brush border"/>
    <property type="evidence" value="ECO:0007669"/>
    <property type="project" value="TreeGrafter"/>
</dbReference>
<dbReference type="FunFam" id="1.20.58.530:FF:000004">
    <property type="entry name" value="Unconventional myosin ID"/>
    <property type="match status" value="1"/>
</dbReference>